<comment type="similarity">
    <text evidence="1">Belongs to the LysR transcriptional regulatory family.</text>
</comment>
<dbReference type="Pfam" id="PF00126">
    <property type="entry name" value="HTH_1"/>
    <property type="match status" value="1"/>
</dbReference>
<dbReference type="SUPFAM" id="SSF53850">
    <property type="entry name" value="Periplasmic binding protein-like II"/>
    <property type="match status" value="1"/>
</dbReference>
<dbReference type="SUPFAM" id="SSF46785">
    <property type="entry name" value="Winged helix' DNA-binding domain"/>
    <property type="match status" value="1"/>
</dbReference>
<proteinExistence type="inferred from homology"/>
<comment type="caution">
    <text evidence="6">The sequence shown here is derived from an EMBL/GenBank/DDBJ whole genome shotgun (WGS) entry which is preliminary data.</text>
</comment>
<dbReference type="InterPro" id="IPR036388">
    <property type="entry name" value="WH-like_DNA-bd_sf"/>
</dbReference>
<evidence type="ECO:0000259" key="5">
    <source>
        <dbReference type="PROSITE" id="PS50931"/>
    </source>
</evidence>
<evidence type="ECO:0000256" key="3">
    <source>
        <dbReference type="ARBA" id="ARBA00023125"/>
    </source>
</evidence>
<dbReference type="RefSeq" id="WP_088073966.1">
    <property type="nucleotide sequence ID" value="NZ_JAHQCR010000082.1"/>
</dbReference>
<dbReference type="InterPro" id="IPR036390">
    <property type="entry name" value="WH_DNA-bd_sf"/>
</dbReference>
<evidence type="ECO:0000256" key="4">
    <source>
        <dbReference type="ARBA" id="ARBA00023163"/>
    </source>
</evidence>
<keyword evidence="7" id="KW-1185">Reference proteome</keyword>
<dbReference type="PRINTS" id="PR00039">
    <property type="entry name" value="HTHLYSR"/>
</dbReference>
<reference evidence="6 7" key="1">
    <citation type="submission" date="2021-06" db="EMBL/GenBank/DDBJ databases">
        <title>Bacillus sp. RD4P76, an endophyte from a halophyte.</title>
        <authorList>
            <person name="Sun J.-Q."/>
        </authorList>
    </citation>
    <scope>NUCLEOTIDE SEQUENCE [LARGE SCALE GENOMIC DNA]</scope>
    <source>
        <strain evidence="6 7">JCM 17098</strain>
    </source>
</reference>
<evidence type="ECO:0000313" key="7">
    <source>
        <dbReference type="Proteomes" id="UP000790580"/>
    </source>
</evidence>
<evidence type="ECO:0000256" key="1">
    <source>
        <dbReference type="ARBA" id="ARBA00009437"/>
    </source>
</evidence>
<dbReference type="Gene3D" id="1.10.10.10">
    <property type="entry name" value="Winged helix-like DNA-binding domain superfamily/Winged helix DNA-binding domain"/>
    <property type="match status" value="1"/>
</dbReference>
<evidence type="ECO:0000256" key="2">
    <source>
        <dbReference type="ARBA" id="ARBA00023015"/>
    </source>
</evidence>
<keyword evidence="4" id="KW-0804">Transcription</keyword>
<dbReference type="PANTHER" id="PTHR30126:SF39">
    <property type="entry name" value="HTH-TYPE TRANSCRIPTIONAL REGULATOR CYSL"/>
    <property type="match status" value="1"/>
</dbReference>
<name>A0ABS6K219_9BACI</name>
<keyword evidence="3" id="KW-0238">DNA-binding</keyword>
<dbReference type="InterPro" id="IPR005119">
    <property type="entry name" value="LysR_subst-bd"/>
</dbReference>
<keyword evidence="2" id="KW-0805">Transcription regulation</keyword>
<feature type="domain" description="HTH lysR-type" evidence="5">
    <location>
        <begin position="1"/>
        <end position="58"/>
    </location>
</feature>
<sequence>MEFYQLITFNEVAKKKNFSRVAKDLSISQPAVSRQIEALEQTIGLTLFHRVGRNIELTDAGRTLLSLSEEIVSQVNKAKSVMEGLKSLHSGSITIGASTTIGNYFLTPMIITFMKEYPGIDIKLDIKSTDEIKERVKRNLYDIAVIPEEIPGSSLNKEAFLEDEIVLVAPKDHRISKQENVQIQDLQDEKLIVRSAGSNTRKSIEKHLEKFDVSIPMIELGSTESIKQAIIAGGGISFLSRRTVEIEVNSGVIEVIHGENLTTTRMFYLVNHKDTYPSQAVNAFKTFLKEKMK</sequence>
<protein>
    <submittedName>
        <fullName evidence="6">LysR family transcriptional regulator</fullName>
    </submittedName>
</protein>
<dbReference type="PROSITE" id="PS50931">
    <property type="entry name" value="HTH_LYSR"/>
    <property type="match status" value="1"/>
</dbReference>
<dbReference type="CDD" id="cd08420">
    <property type="entry name" value="PBP2_CysL_like"/>
    <property type="match status" value="1"/>
</dbReference>
<dbReference type="InterPro" id="IPR000847">
    <property type="entry name" value="LysR_HTH_N"/>
</dbReference>
<evidence type="ECO:0000313" key="6">
    <source>
        <dbReference type="EMBL" id="MBU9723540.1"/>
    </source>
</evidence>
<dbReference type="Pfam" id="PF03466">
    <property type="entry name" value="LysR_substrate"/>
    <property type="match status" value="1"/>
</dbReference>
<gene>
    <name evidence="6" type="ORF">KS407_19160</name>
</gene>
<accession>A0ABS6K219</accession>
<dbReference type="Proteomes" id="UP000790580">
    <property type="component" value="Unassembled WGS sequence"/>
</dbReference>
<organism evidence="6 7">
    <name type="scientific">Evansella alkalicola</name>
    <dbReference type="NCBI Taxonomy" id="745819"/>
    <lineage>
        <taxon>Bacteria</taxon>
        <taxon>Bacillati</taxon>
        <taxon>Bacillota</taxon>
        <taxon>Bacilli</taxon>
        <taxon>Bacillales</taxon>
        <taxon>Bacillaceae</taxon>
        <taxon>Evansella</taxon>
    </lineage>
</organism>
<dbReference type="PANTHER" id="PTHR30126">
    <property type="entry name" value="HTH-TYPE TRANSCRIPTIONAL REGULATOR"/>
    <property type="match status" value="1"/>
</dbReference>
<dbReference type="Gene3D" id="3.40.190.290">
    <property type="match status" value="1"/>
</dbReference>
<dbReference type="EMBL" id="JAHQCR010000082">
    <property type="protein sequence ID" value="MBU9723540.1"/>
    <property type="molecule type" value="Genomic_DNA"/>
</dbReference>